<accession>A0ABP8D2D3</accession>
<evidence type="ECO:0000256" key="5">
    <source>
        <dbReference type="ARBA" id="ARBA00022840"/>
    </source>
</evidence>
<comment type="similarity">
    <text evidence="1">Belongs to the carbohydrate kinase PfkB family.</text>
</comment>
<keyword evidence="4" id="KW-0418">Kinase</keyword>
<dbReference type="PANTHER" id="PTHR46566:SF5">
    <property type="entry name" value="1-PHOSPHOFRUCTOKINASE"/>
    <property type="match status" value="1"/>
</dbReference>
<keyword evidence="9" id="KW-1185">Reference proteome</keyword>
<dbReference type="PROSITE" id="PS00583">
    <property type="entry name" value="PFKB_KINASES_1"/>
    <property type="match status" value="1"/>
</dbReference>
<name>A0ABP8D2D3_9ACTN</name>
<evidence type="ECO:0000259" key="7">
    <source>
        <dbReference type="Pfam" id="PF00294"/>
    </source>
</evidence>
<dbReference type="PANTHER" id="PTHR46566">
    <property type="entry name" value="1-PHOSPHOFRUCTOKINASE-RELATED"/>
    <property type="match status" value="1"/>
</dbReference>
<evidence type="ECO:0000256" key="6">
    <source>
        <dbReference type="SAM" id="MobiDB-lite"/>
    </source>
</evidence>
<evidence type="ECO:0000313" key="9">
    <source>
        <dbReference type="Proteomes" id="UP001500620"/>
    </source>
</evidence>
<feature type="region of interest" description="Disordered" evidence="6">
    <location>
        <begin position="201"/>
        <end position="291"/>
    </location>
</feature>
<evidence type="ECO:0000256" key="4">
    <source>
        <dbReference type="ARBA" id="ARBA00022777"/>
    </source>
</evidence>
<dbReference type="EMBL" id="BAABAT010000003">
    <property type="protein sequence ID" value="GAA4246113.1"/>
    <property type="molecule type" value="Genomic_DNA"/>
</dbReference>
<gene>
    <name evidence="8" type="ORF">GCM10022255_016110</name>
</gene>
<feature type="domain" description="Carbohydrate kinase PfkB" evidence="7">
    <location>
        <begin position="309"/>
        <end position="381"/>
    </location>
</feature>
<keyword evidence="3" id="KW-0547">Nucleotide-binding</keyword>
<comment type="caution">
    <text evidence="8">The sequence shown here is derived from an EMBL/GenBank/DDBJ whole genome shotgun (WGS) entry which is preliminary data.</text>
</comment>
<evidence type="ECO:0000256" key="1">
    <source>
        <dbReference type="ARBA" id="ARBA00010688"/>
    </source>
</evidence>
<dbReference type="SUPFAM" id="SSF53613">
    <property type="entry name" value="Ribokinase-like"/>
    <property type="match status" value="2"/>
</dbReference>
<dbReference type="RefSeq" id="WP_345122874.1">
    <property type="nucleotide sequence ID" value="NZ_BAABAT010000003.1"/>
</dbReference>
<reference evidence="9" key="1">
    <citation type="journal article" date="2019" name="Int. J. Syst. Evol. Microbiol.">
        <title>The Global Catalogue of Microorganisms (GCM) 10K type strain sequencing project: providing services to taxonomists for standard genome sequencing and annotation.</title>
        <authorList>
            <consortium name="The Broad Institute Genomics Platform"/>
            <consortium name="The Broad Institute Genome Sequencing Center for Infectious Disease"/>
            <person name="Wu L."/>
            <person name="Ma J."/>
        </authorList>
    </citation>
    <scope>NUCLEOTIDE SEQUENCE [LARGE SCALE GENOMIC DNA]</scope>
    <source>
        <strain evidence="9">JCM 17441</strain>
    </source>
</reference>
<proteinExistence type="inferred from homology"/>
<protein>
    <recommendedName>
        <fullName evidence="7">Carbohydrate kinase PfkB domain-containing protein</fullName>
    </recommendedName>
</protein>
<sequence>MILTVTLNPALDLTYAVDELRPHATHRVRAVHERPGGKGLNVASVLHAQGEPVLATGLLGGSVGAAVRALVDAAGLPSAFVPIAGETRRTVTIAHGGDATGLWEPGPFVTAAEWSAFLACYGSLLSQVSVVTLSGSLPRGVPADAYAALIRSARARGVPCVLDASGEALRLGLAAGPDLIKPNAAELAELTDFAWARERDGRAEPRESDETGNFAINAHKSRSTDVAAESRGPRGPLGSLVAGTDDAAPGRHGPPHALGSLVADTDDPAPGPHGPLHAMKPRPGGPLDALKPRPARSRRLLDALRSLPAASVVASRGAQGLLAVTPDGCWQAAPPAALPGNPTGAGDACVAALARGLRDRTPWPELLADAVALSAAAVAAPVAGAVDDAEYRRIRPLINVEEYDDADANG</sequence>
<organism evidence="8 9">
    <name type="scientific">Dactylosporangium darangshiense</name>
    <dbReference type="NCBI Taxonomy" id="579108"/>
    <lineage>
        <taxon>Bacteria</taxon>
        <taxon>Bacillati</taxon>
        <taxon>Actinomycetota</taxon>
        <taxon>Actinomycetes</taxon>
        <taxon>Micromonosporales</taxon>
        <taxon>Micromonosporaceae</taxon>
        <taxon>Dactylosporangium</taxon>
    </lineage>
</organism>
<keyword evidence="5" id="KW-0067">ATP-binding</keyword>
<dbReference type="CDD" id="cd01164">
    <property type="entry name" value="FruK_PfkB_like"/>
    <property type="match status" value="1"/>
</dbReference>
<feature type="domain" description="Carbohydrate kinase PfkB" evidence="7">
    <location>
        <begin position="12"/>
        <end position="192"/>
    </location>
</feature>
<dbReference type="InterPro" id="IPR029056">
    <property type="entry name" value="Ribokinase-like"/>
</dbReference>
<evidence type="ECO:0000313" key="8">
    <source>
        <dbReference type="EMBL" id="GAA4246113.1"/>
    </source>
</evidence>
<evidence type="ECO:0000256" key="2">
    <source>
        <dbReference type="ARBA" id="ARBA00022679"/>
    </source>
</evidence>
<dbReference type="InterPro" id="IPR002173">
    <property type="entry name" value="Carboh/pur_kinase_PfkB_CS"/>
</dbReference>
<evidence type="ECO:0000256" key="3">
    <source>
        <dbReference type="ARBA" id="ARBA00022741"/>
    </source>
</evidence>
<dbReference type="Gene3D" id="3.40.1190.20">
    <property type="match status" value="2"/>
</dbReference>
<dbReference type="InterPro" id="IPR011611">
    <property type="entry name" value="PfkB_dom"/>
</dbReference>
<dbReference type="Pfam" id="PF00294">
    <property type="entry name" value="PfkB"/>
    <property type="match status" value="2"/>
</dbReference>
<keyword evidence="2" id="KW-0808">Transferase</keyword>
<dbReference type="InterPro" id="IPR017583">
    <property type="entry name" value="Tagatose/fructose_Pkinase"/>
</dbReference>
<dbReference type="Proteomes" id="UP001500620">
    <property type="component" value="Unassembled WGS sequence"/>
</dbReference>